<proteinExistence type="predicted"/>
<feature type="non-terminal residue" evidence="2">
    <location>
        <position position="1"/>
    </location>
</feature>
<name>A0ABR3EI84_9AGAR</name>
<dbReference type="EMBL" id="JBAHYK010005134">
    <property type="protein sequence ID" value="KAL0562582.1"/>
    <property type="molecule type" value="Genomic_DNA"/>
</dbReference>
<protein>
    <submittedName>
        <fullName evidence="2">Uncharacterized protein</fullName>
    </submittedName>
</protein>
<evidence type="ECO:0000313" key="2">
    <source>
        <dbReference type="EMBL" id="KAL0562582.1"/>
    </source>
</evidence>
<gene>
    <name evidence="2" type="ORF">V5O48_019503</name>
</gene>
<feature type="compositionally biased region" description="Acidic residues" evidence="1">
    <location>
        <begin position="83"/>
        <end position="98"/>
    </location>
</feature>
<accession>A0ABR3EI84</accession>
<evidence type="ECO:0000256" key="1">
    <source>
        <dbReference type="SAM" id="MobiDB-lite"/>
    </source>
</evidence>
<evidence type="ECO:0000313" key="3">
    <source>
        <dbReference type="Proteomes" id="UP001465976"/>
    </source>
</evidence>
<dbReference type="Proteomes" id="UP001465976">
    <property type="component" value="Unassembled WGS sequence"/>
</dbReference>
<keyword evidence="3" id="KW-1185">Reference proteome</keyword>
<organism evidence="2 3">
    <name type="scientific">Marasmius crinis-equi</name>
    <dbReference type="NCBI Taxonomy" id="585013"/>
    <lineage>
        <taxon>Eukaryota</taxon>
        <taxon>Fungi</taxon>
        <taxon>Dikarya</taxon>
        <taxon>Basidiomycota</taxon>
        <taxon>Agaricomycotina</taxon>
        <taxon>Agaricomycetes</taxon>
        <taxon>Agaricomycetidae</taxon>
        <taxon>Agaricales</taxon>
        <taxon>Marasmiineae</taxon>
        <taxon>Marasmiaceae</taxon>
        <taxon>Marasmius</taxon>
    </lineage>
</organism>
<feature type="region of interest" description="Disordered" evidence="1">
    <location>
        <begin position="62"/>
        <end position="132"/>
    </location>
</feature>
<sequence length="132" mass="14745">HLLPKDSLARLYEHYIDGEYVKEEEDWNYYYTNYFADRDMVMRYRGGGIGHASTHAFTRHLEEEATEGDSPIPVYDAHGDPIETADDSEGAGNDEEEGKDWVDNLLGAEIGEDLEDSSSSSGDGTSDDSDDE</sequence>
<comment type="caution">
    <text evidence="2">The sequence shown here is derived from an EMBL/GenBank/DDBJ whole genome shotgun (WGS) entry which is preliminary data.</text>
</comment>
<reference evidence="2 3" key="1">
    <citation type="submission" date="2024-02" db="EMBL/GenBank/DDBJ databases">
        <title>A draft genome for the cacao thread blight pathogen Marasmius crinis-equi.</title>
        <authorList>
            <person name="Cohen S.P."/>
            <person name="Baruah I.K."/>
            <person name="Amoako-Attah I."/>
            <person name="Bukari Y."/>
            <person name="Meinhardt L.W."/>
            <person name="Bailey B.A."/>
        </authorList>
    </citation>
    <scope>NUCLEOTIDE SEQUENCE [LARGE SCALE GENOMIC DNA]</scope>
    <source>
        <strain evidence="2 3">GH-76</strain>
    </source>
</reference>